<keyword evidence="4" id="KW-0489">Methyltransferase</keyword>
<dbReference type="InterPro" id="IPR029063">
    <property type="entry name" value="SAM-dependent_MTases_sf"/>
</dbReference>
<feature type="region of interest" description="Disordered" evidence="2">
    <location>
        <begin position="497"/>
        <end position="537"/>
    </location>
</feature>
<evidence type="ECO:0000313" key="5">
    <source>
        <dbReference type="Proteomes" id="UP001559025"/>
    </source>
</evidence>
<accession>A0ABV3X0J9</accession>
<feature type="coiled-coil region" evidence="1">
    <location>
        <begin position="390"/>
        <end position="438"/>
    </location>
</feature>
<dbReference type="EMBL" id="JAZHFV010000013">
    <property type="protein sequence ID" value="MEX4010440.1"/>
    <property type="molecule type" value="Genomic_DNA"/>
</dbReference>
<dbReference type="NCBIfam" id="TIGR01444">
    <property type="entry name" value="fkbM_fam"/>
    <property type="match status" value="1"/>
</dbReference>
<keyword evidence="4" id="KW-0808">Transferase</keyword>
<dbReference type="Gene3D" id="3.40.50.150">
    <property type="entry name" value="Vaccinia Virus protein VP39"/>
    <property type="match status" value="1"/>
</dbReference>
<sequence>MNHTVSVPNLETISFAHDHVDISMSGVKGEYIFDYINKTQNFYELDVLSLIARIPLPEGIFVDAGANIGNHTVFFSKVLKRKTYSFEVSPDIRNILSENCASNNLDALVTIFGFGLYSRDTSAVLHHDIDNLGKTRVDHIGDAGVPLRTLDSLVSSDENIALIKIDVEGAELDVLAGARCTIERCQPVCIVEVHGANAASQTSAFFTQIGYVPAGIAGNSDNWIMAPQKAAEIIGRYVDVGLRRHNTRELSSLRALVSRGNAIHDTTQGRADARADKLLGSLEAVASQVGQLDSGLTETQASIANAIGSGHKELSDKLQGIQKGIAGRITDAEKNLSDKLQYALLGPDGIAKRVETLTNAAIAANQRERVEVERLRKLNSQLGSRFRQDAEALRKQIGTKERALEIKEAQRRKLTREIDQAEKRIRALQAQGQTLDRMVEAWRDHAREMHGTKGAAAQRFVLQAASKLGLKKRMADFASVERDIARRASIQAAIPSPIVSADDPGPQEAVNDTAEATVETTPAAKPTTAPTTPPIQVNFPEAKSYRARPDGRVRVGIATIPSREVALEQTIACLLPQADEIFVALNGHETVPEFLKHEKITVVLQENIGDKAKFQFLDGFDGYYFTCDDDIIYPEYYIDYCIYKIEEYKRSSVVGWHGSIIEKNFEFYYERKSRKVYTFGSRQAEDRFVHILGTGISAFHTDTLRPSADWFPAQSLADIYFALEARKRHIPLLQIAHDSKQAVAIEIEDDVSISSASIDRVESSLNVGDKATELVKASMPFLPPNYYSDLEYRPIRVALVGRTSPQRWRQGGIHKSCGLMAKQIERFGGHVTQIEIEDSLEETKTILKAPYDVAIFYTGDQIAQDYFPVEELIASAVESGKMVLANLSYNLRPDRTKQIVEFMERVSSERLHLMAFSPEVRNDRGLGKFAEQVVVVPKTIEPARVSEATFADRSGVFIGDVAKLANPDLTPDASQWLDTVRQTLPGERIVAINQYHGSRPLPDFLEGVEIVPAGDVYAVFEKMRLYVHLPRFCTFEMMPVEAMASGLPVAHIDMPQSLNHYIGPYGLRFSSASELQFALRTVYRKEQIWTSLRDGGIHQGAALVVDRTSGWLSTSLMDLASKNSRIE</sequence>
<keyword evidence="1" id="KW-0175">Coiled coil</keyword>
<dbReference type="PANTHER" id="PTHR34203">
    <property type="entry name" value="METHYLTRANSFERASE, FKBM FAMILY PROTEIN"/>
    <property type="match status" value="1"/>
</dbReference>
<dbReference type="RefSeq" id="WP_368805125.1">
    <property type="nucleotide sequence ID" value="NZ_JAZHFV010000013.1"/>
</dbReference>
<protein>
    <submittedName>
        <fullName evidence="4">FkbM family methyltransferase</fullName>
    </submittedName>
</protein>
<dbReference type="PANTHER" id="PTHR34203:SF15">
    <property type="entry name" value="SLL1173 PROTEIN"/>
    <property type="match status" value="1"/>
</dbReference>
<evidence type="ECO:0000256" key="2">
    <source>
        <dbReference type="SAM" id="MobiDB-lite"/>
    </source>
</evidence>
<dbReference type="GO" id="GO:0008168">
    <property type="term" value="F:methyltransferase activity"/>
    <property type="evidence" value="ECO:0007669"/>
    <property type="project" value="UniProtKB-KW"/>
</dbReference>
<dbReference type="InterPro" id="IPR052514">
    <property type="entry name" value="SAM-dependent_MTase"/>
</dbReference>
<name>A0ABV3X0J9_9HYPH</name>
<dbReference type="Gene3D" id="3.40.50.2000">
    <property type="entry name" value="Glycogen Phosphorylase B"/>
    <property type="match status" value="1"/>
</dbReference>
<gene>
    <name evidence="4" type="ORF">V1479_24320</name>
</gene>
<reference evidence="4 5" key="1">
    <citation type="submission" date="2024-01" db="EMBL/GenBank/DDBJ databases">
        <title>New evidence supports the origin of RcGTA from prophage.</title>
        <authorList>
            <person name="Xu Y."/>
            <person name="Liu B."/>
            <person name="Chen F."/>
        </authorList>
    </citation>
    <scope>NUCLEOTIDE SEQUENCE [LARGE SCALE GENOMIC DNA]</scope>
    <source>
        <strain evidence="4 5">CBW1107-2</strain>
    </source>
</reference>
<dbReference type="Proteomes" id="UP001559025">
    <property type="component" value="Unassembled WGS sequence"/>
</dbReference>
<feature type="domain" description="Methyltransferase FkbM" evidence="3">
    <location>
        <begin position="63"/>
        <end position="197"/>
    </location>
</feature>
<feature type="compositionally biased region" description="Low complexity" evidence="2">
    <location>
        <begin position="513"/>
        <end position="530"/>
    </location>
</feature>
<dbReference type="Pfam" id="PF05050">
    <property type="entry name" value="Methyltransf_21"/>
    <property type="match status" value="1"/>
</dbReference>
<proteinExistence type="predicted"/>
<dbReference type="InterPro" id="IPR029044">
    <property type="entry name" value="Nucleotide-diphossugar_trans"/>
</dbReference>
<dbReference type="InterPro" id="IPR006342">
    <property type="entry name" value="FkbM_mtfrase"/>
</dbReference>
<keyword evidence="5" id="KW-1185">Reference proteome</keyword>
<dbReference type="GO" id="GO:0032259">
    <property type="term" value="P:methylation"/>
    <property type="evidence" value="ECO:0007669"/>
    <property type="project" value="UniProtKB-KW"/>
</dbReference>
<comment type="caution">
    <text evidence="4">The sequence shown here is derived from an EMBL/GenBank/DDBJ whole genome shotgun (WGS) entry which is preliminary data.</text>
</comment>
<organism evidence="4 5">
    <name type="scientific">Neoaquamicrobium sediminum</name>
    <dbReference type="NCBI Taxonomy" id="1849104"/>
    <lineage>
        <taxon>Bacteria</taxon>
        <taxon>Pseudomonadati</taxon>
        <taxon>Pseudomonadota</taxon>
        <taxon>Alphaproteobacteria</taxon>
        <taxon>Hyphomicrobiales</taxon>
        <taxon>Phyllobacteriaceae</taxon>
        <taxon>Neoaquamicrobium</taxon>
    </lineage>
</organism>
<dbReference type="SUPFAM" id="SSF53448">
    <property type="entry name" value="Nucleotide-diphospho-sugar transferases"/>
    <property type="match status" value="1"/>
</dbReference>
<evidence type="ECO:0000313" key="4">
    <source>
        <dbReference type="EMBL" id="MEX4010440.1"/>
    </source>
</evidence>
<evidence type="ECO:0000259" key="3">
    <source>
        <dbReference type="Pfam" id="PF05050"/>
    </source>
</evidence>
<dbReference type="SUPFAM" id="SSF53335">
    <property type="entry name" value="S-adenosyl-L-methionine-dependent methyltransferases"/>
    <property type="match status" value="1"/>
</dbReference>
<evidence type="ECO:0000256" key="1">
    <source>
        <dbReference type="SAM" id="Coils"/>
    </source>
</evidence>
<dbReference type="SUPFAM" id="SSF53756">
    <property type="entry name" value="UDP-Glycosyltransferase/glycogen phosphorylase"/>
    <property type="match status" value="1"/>
</dbReference>